<feature type="transmembrane region" description="Helical" evidence="1">
    <location>
        <begin position="350"/>
        <end position="375"/>
    </location>
</feature>
<dbReference type="HOGENOM" id="CLU_045686_0_2_7"/>
<reference evidence="2 3" key="1">
    <citation type="journal article" date="2007" name="Proc. Natl. Acad. Sci. U.S.A.">
        <title>The genome of Syntrophus aciditrophicus: life at the thermodynamic limit of microbial growth.</title>
        <authorList>
            <person name="McInerney M.J."/>
            <person name="Rohlin L."/>
            <person name="Mouttaki H."/>
            <person name="Kim U."/>
            <person name="Krupp R.S."/>
            <person name="Rios-Hernandez L."/>
            <person name="Sieber J."/>
            <person name="Struchtemeyer C.G."/>
            <person name="Bhattacharyya A."/>
            <person name="Campbell J.W."/>
            <person name="Gunsalus R.P."/>
        </authorList>
    </citation>
    <scope>NUCLEOTIDE SEQUENCE [LARGE SCALE GENOMIC DNA]</scope>
    <source>
        <strain evidence="2 3">SB</strain>
    </source>
</reference>
<dbReference type="SUPFAM" id="SSF52091">
    <property type="entry name" value="SpoIIaa-like"/>
    <property type="match status" value="1"/>
</dbReference>
<feature type="transmembrane region" description="Helical" evidence="1">
    <location>
        <begin position="287"/>
        <end position="306"/>
    </location>
</feature>
<keyword evidence="1" id="KW-0472">Membrane</keyword>
<feature type="transmembrane region" description="Helical" evidence="1">
    <location>
        <begin position="318"/>
        <end position="338"/>
    </location>
</feature>
<protein>
    <submittedName>
        <fullName evidence="2">ABC transporter permease protein</fullName>
    </submittedName>
</protein>
<dbReference type="RefSeq" id="WP_011419043.1">
    <property type="nucleotide sequence ID" value="NC_007759.1"/>
</dbReference>
<evidence type="ECO:0000256" key="1">
    <source>
        <dbReference type="SAM" id="Phobius"/>
    </source>
</evidence>
<feature type="transmembrane region" description="Helical" evidence="1">
    <location>
        <begin position="175"/>
        <end position="198"/>
    </location>
</feature>
<dbReference type="eggNOG" id="COG0767">
    <property type="taxonomic scope" value="Bacteria"/>
</dbReference>
<proteinExistence type="predicted"/>
<dbReference type="InParanoid" id="Q2LY66"/>
<dbReference type="eggNOG" id="COG3113">
    <property type="taxonomic scope" value="Bacteria"/>
</dbReference>
<keyword evidence="3" id="KW-1185">Reference proteome</keyword>
<dbReference type="Proteomes" id="UP000001933">
    <property type="component" value="Chromosome"/>
</dbReference>
<dbReference type="PANTHER" id="PTHR30188:SF3">
    <property type="entry name" value="ABC TRANSPORTER PERMEASE"/>
    <property type="match status" value="1"/>
</dbReference>
<dbReference type="KEGG" id="sat:SYN_02070"/>
<dbReference type="InterPro" id="IPR036513">
    <property type="entry name" value="STAS_dom_sf"/>
</dbReference>
<dbReference type="EMBL" id="CP000252">
    <property type="protein sequence ID" value="ABC79029.1"/>
    <property type="molecule type" value="Genomic_DNA"/>
</dbReference>
<evidence type="ECO:0000313" key="3">
    <source>
        <dbReference type="Proteomes" id="UP000001933"/>
    </source>
</evidence>
<keyword evidence="1" id="KW-1133">Transmembrane helix</keyword>
<dbReference type="OrthoDB" id="9805022at2"/>
<keyword evidence="1" id="KW-0812">Transmembrane</keyword>
<accession>Q2LY66</accession>
<feature type="transmembrane region" description="Helical" evidence="1">
    <location>
        <begin position="205"/>
        <end position="229"/>
    </location>
</feature>
<dbReference type="STRING" id="56780.SYN_02070"/>
<gene>
    <name evidence="2" type="ORF">SYN_02070</name>
</gene>
<dbReference type="InterPro" id="IPR030802">
    <property type="entry name" value="Permease_MalE"/>
</dbReference>
<dbReference type="AlphaFoldDB" id="Q2LY66"/>
<dbReference type="GO" id="GO:0043190">
    <property type="term" value="C:ATP-binding cassette (ABC) transporter complex"/>
    <property type="evidence" value="ECO:0007669"/>
    <property type="project" value="InterPro"/>
</dbReference>
<sequence length="381" mass="40537">MSSSTYKEATFSFISPSTDALVLRLSGDWMANGRLPDAEEIRQALSQQIPAPRIIFDVVGLGAWDSGLLIFLAKVFDICRGNGISVDSSGLPPGVCRLLELASPEKQRSGVTREKSPPSFLVRVADATLDFGRGFKDMLAFVGDATLSVLRMLRGKPGFRRSDLILILQETGAQALPIVSLISLLVGMILAFVAAIQLRMFGVQIYVADVVGIAMVRVMGAIMTGIIMAGRTGAAFAAQLGMMQVNEEIDALEVLGVSPVDFLVLPRLLALMLMMPLLCIYSDLMGVVGGLIVGVGMLDLGVIEYYHETVNAVSLTYFWIGLFHSFVFGVLVALAGCLRGLQCERNASAVGFAATSAVVTGIVSIVVATAIITLLCQVLGI</sequence>
<dbReference type="Pfam" id="PF02405">
    <property type="entry name" value="MlaE"/>
    <property type="match status" value="1"/>
</dbReference>
<dbReference type="PANTHER" id="PTHR30188">
    <property type="entry name" value="ABC TRANSPORTER PERMEASE PROTEIN-RELATED"/>
    <property type="match status" value="1"/>
</dbReference>
<dbReference type="GO" id="GO:0005548">
    <property type="term" value="F:phospholipid transporter activity"/>
    <property type="evidence" value="ECO:0007669"/>
    <property type="project" value="TreeGrafter"/>
</dbReference>
<organism evidence="2 3">
    <name type="scientific">Syntrophus aciditrophicus (strain SB)</name>
    <dbReference type="NCBI Taxonomy" id="56780"/>
    <lineage>
        <taxon>Bacteria</taxon>
        <taxon>Pseudomonadati</taxon>
        <taxon>Thermodesulfobacteriota</taxon>
        <taxon>Syntrophia</taxon>
        <taxon>Syntrophales</taxon>
        <taxon>Syntrophaceae</taxon>
        <taxon>Syntrophus</taxon>
    </lineage>
</organism>
<evidence type="ECO:0000313" key="2">
    <source>
        <dbReference type="EMBL" id="ABC79029.1"/>
    </source>
</evidence>
<name>Q2LY66_SYNAS</name>